<feature type="compositionally biased region" description="Low complexity" evidence="2">
    <location>
        <begin position="137"/>
        <end position="152"/>
    </location>
</feature>
<comment type="subunit">
    <text evidence="1">Component of the NuA4 histone acetyltransferase complex.</text>
</comment>
<organism evidence="4 5">
    <name type="scientific">Apiosordaria backusii</name>
    <dbReference type="NCBI Taxonomy" id="314023"/>
    <lineage>
        <taxon>Eukaryota</taxon>
        <taxon>Fungi</taxon>
        <taxon>Dikarya</taxon>
        <taxon>Ascomycota</taxon>
        <taxon>Pezizomycotina</taxon>
        <taxon>Sordariomycetes</taxon>
        <taxon>Sordariomycetidae</taxon>
        <taxon>Sordariales</taxon>
        <taxon>Lasiosphaeriaceae</taxon>
        <taxon>Apiosordaria</taxon>
    </lineage>
</organism>
<feature type="region of interest" description="Disordered" evidence="2">
    <location>
        <begin position="1499"/>
        <end position="1541"/>
    </location>
</feature>
<feature type="compositionally biased region" description="Basic and acidic residues" evidence="2">
    <location>
        <begin position="10"/>
        <end position="19"/>
    </location>
</feature>
<evidence type="ECO:0000313" key="4">
    <source>
        <dbReference type="EMBL" id="KAK0741725.1"/>
    </source>
</evidence>
<dbReference type="InterPro" id="IPR023780">
    <property type="entry name" value="Chromo_domain"/>
</dbReference>
<sequence>MFKNVGIGAAERRVSRQEDDPVESDDDNISLTSTVPADDDQEYVVETILAERKNQEGILYYLVQWDATQFDPFWDSTWEPAENLGDELSAQWAETKAKQAAGEMEPFDVDKYFEVQERKEREQKERHRRRNAKRARLGLPLTEPLLTTSRKSSTSRDEDSSDEEASEDDDLEDVTPVSRPKVPKSRQASTSMQKKGIARPISTSTPKSPTKSKAAKSPAVSKANKERPRQASLSGKPTKPVQTAATSDPQTSSSTKKRQATRPPTTGYEGTARKSSKDLTGGLPKSKTKKSDAALGARGSSIRVASSGQKTLMARKSAQKTIPGRTGNIFTSGKIRKKRATIEEVMSNPSKDPKPFSNMHIGRVAQLRSRAREDLAPDPSHVALFPVTKGPAAARRISKDEEDELLSRRSKDGGDDLFVADDAMELHSEPQPQAPSPAPANPAGPTPVSTGLPPESTVLTPVSAGISPTSTGAPPSSKALVPQSSTGTATILNPLPKKRKSVRWNDDENNVVTFHEPEPMDMDVDGPIESNQASASLQPSKSFSHRPPTPPPMLPPQQPEVIPLTQGKANSQKRVMFGKPGSGSEPIQATFTCLPDESAHDGLLASFLAAETLEFSHTCLATAVTTSFNSMVKRALAFGGVLSDTDKRTLTNVATYLRAGMLGLLCACPEYSILIYPTKCEEWNPVQLTGLPVSEKNAASPELDLEYYIFTPHEDYLALLPEPDSVPSKAIGVDKQLPNRQAILQKFFNFDYKKLLPSKPSSTHHFFLAFPDSKLEVRLLFFHWLRASNPDCCIFTSENPGSWHAFQAKLASERTSGVVIVHELLAWVLHRMPNLRYHLFNQDDRWWCLTEPISTLPMFPSTNSLLEEEPVAPGHLQLSRLFPQGTAILLTPSFLVSEPTRALEIIDWFLTYFSKSTTCRLVTAWDIATYLRDLATEKEQDRADLLASPTATESTASLAIEENLKGLSKEDCQCRFLTATKAFELDDLRKRKVPPVGDNEEGATLVYAIESIDPNDEQSLVNWFGYWSTLRMDQFRHFYVLGSDDTMTARRCARGEREIAVPTYTKYTINDPDSVMKATLELYQARNAQSEQPAAPAAGDDTHMATNAATSAGVFQAQVLQEVQSDLFTRADKNSFTNMLRDLGPPDFNSTVWVLYMFPVSWSDSEMADHYYDFAQNWATISTWFNWAFRWGGGTGKTRYNTYVGFFYTIAEEWDPSNKPNDRRPKRHPWLAFYRPKNAYRRPWSRDAELIIWDPAAPRKFGDREPTEGELTFMQRQVVQHTREHGPMKNIGTELTDVWLGGYKIPDECHSVHDLDVVTLFLQAIGDDAKFKEFVPAPYSVMRRSDSGYKRVRLTAELSRGQLGSEKEDVAMDTEESDTSEEEDARIIFHPPRGTGRPLSRAGPSKCRNRLYEEARLWRNKHGPRSQWMRYQFRPTLEWYKEQEEEGRGFSHIANSEPSTPSWPPRTEPTGSIGESAHNGRSSTQFQLSAYGESPLVVSKTSISSRTDQPSTQSRPVAYQESPATGLQTPTVTPLGLPLPLRPINKSSTPLKSILKNSGTPQPTATMGEVQAPVPAFQATMANAAFSQLRISSPPLLSRVPSKETPRDVIVSEEKAMTVVTVAGYCGKRFRMPASASQEPNNPSDEDMPSLIPASEFYKNKKRRTSENSSILVSGDETPSSTSKASSSKAKASSLQTKTPSSQTKTLATKTKTPASQPKTTTSQPQTATPNTGSAPRRIKSAAPPSRKASNTALAPEESTIIPPLRPSDSRWHKTFVPSSSSSSAARSPTTGTTTGTTTAGKTTGKTTGTRARPS</sequence>
<feature type="compositionally biased region" description="Acidic residues" evidence="2">
    <location>
        <begin position="159"/>
        <end position="173"/>
    </location>
</feature>
<evidence type="ECO:0000256" key="2">
    <source>
        <dbReference type="SAM" id="MobiDB-lite"/>
    </source>
</evidence>
<feature type="compositionally biased region" description="Polar residues" evidence="2">
    <location>
        <begin position="529"/>
        <end position="542"/>
    </location>
</feature>
<feature type="compositionally biased region" description="Pro residues" evidence="2">
    <location>
        <begin position="432"/>
        <end position="445"/>
    </location>
</feature>
<name>A0AA40ELZ4_9PEZI</name>
<feature type="compositionally biased region" description="Basic and acidic residues" evidence="2">
    <location>
        <begin position="115"/>
        <end position="125"/>
    </location>
</feature>
<dbReference type="Pfam" id="PF00385">
    <property type="entry name" value="Chromo"/>
    <property type="match status" value="1"/>
</dbReference>
<feature type="region of interest" description="Disordered" evidence="2">
    <location>
        <begin position="1448"/>
        <end position="1485"/>
    </location>
</feature>
<dbReference type="Proteomes" id="UP001172159">
    <property type="component" value="Unassembled WGS sequence"/>
</dbReference>
<feature type="compositionally biased region" description="Acidic residues" evidence="2">
    <location>
        <begin position="1371"/>
        <end position="1384"/>
    </location>
</feature>
<evidence type="ECO:0000259" key="3">
    <source>
        <dbReference type="PROSITE" id="PS50013"/>
    </source>
</evidence>
<dbReference type="InterPro" id="IPR000953">
    <property type="entry name" value="Chromo/chromo_shadow_dom"/>
</dbReference>
<dbReference type="Gene3D" id="2.40.50.40">
    <property type="match status" value="1"/>
</dbReference>
<feature type="compositionally biased region" description="Low complexity" evidence="2">
    <location>
        <begin position="1704"/>
        <end position="1729"/>
    </location>
</feature>
<accession>A0AA40ELZ4</accession>
<gene>
    <name evidence="4" type="ORF">B0T21DRAFT_282949</name>
</gene>
<feature type="region of interest" description="Disordered" evidence="2">
    <location>
        <begin position="381"/>
        <end position="554"/>
    </location>
</feature>
<dbReference type="InterPro" id="IPR016197">
    <property type="entry name" value="Chromo-like_dom_sf"/>
</dbReference>
<dbReference type="GO" id="GO:0006338">
    <property type="term" value="P:chromatin remodeling"/>
    <property type="evidence" value="ECO:0007669"/>
    <property type="project" value="UniProtKB-ARBA"/>
</dbReference>
<feature type="region of interest" description="Disordered" evidence="2">
    <location>
        <begin position="1"/>
        <end position="37"/>
    </location>
</feature>
<feature type="compositionally biased region" description="Polar residues" evidence="2">
    <location>
        <begin position="482"/>
        <end position="491"/>
    </location>
</feature>
<feature type="compositionally biased region" description="Basic and acidic residues" evidence="2">
    <location>
        <begin position="405"/>
        <end position="414"/>
    </location>
</feature>
<dbReference type="PROSITE" id="PS50013">
    <property type="entry name" value="CHROMO_2"/>
    <property type="match status" value="1"/>
</dbReference>
<comment type="caution">
    <text evidence="4">The sequence shown here is derived from an EMBL/GenBank/DDBJ whole genome shotgun (WGS) entry which is preliminary data.</text>
</comment>
<feature type="compositionally biased region" description="Basic residues" evidence="2">
    <location>
        <begin position="126"/>
        <end position="136"/>
    </location>
</feature>
<evidence type="ECO:0000313" key="5">
    <source>
        <dbReference type="Proteomes" id="UP001172159"/>
    </source>
</evidence>
<evidence type="ECO:0000256" key="1">
    <source>
        <dbReference type="ARBA" id="ARBA00011353"/>
    </source>
</evidence>
<feature type="compositionally biased region" description="Polar residues" evidence="2">
    <location>
        <begin position="231"/>
        <end position="254"/>
    </location>
</feature>
<protein>
    <recommendedName>
        <fullName evidence="3">Chromo domain-containing protein</fullName>
    </recommendedName>
</protein>
<dbReference type="SUPFAM" id="SSF54160">
    <property type="entry name" value="Chromo domain-like"/>
    <property type="match status" value="1"/>
</dbReference>
<dbReference type="EMBL" id="JAUKTV010000003">
    <property type="protein sequence ID" value="KAK0741725.1"/>
    <property type="molecule type" value="Genomic_DNA"/>
</dbReference>
<feature type="region of interest" description="Disordered" evidence="2">
    <location>
        <begin position="1363"/>
        <end position="1405"/>
    </location>
</feature>
<feature type="compositionally biased region" description="Low complexity" evidence="2">
    <location>
        <begin position="202"/>
        <end position="222"/>
    </location>
</feature>
<feature type="compositionally biased region" description="Low complexity" evidence="2">
    <location>
        <begin position="1525"/>
        <end position="1541"/>
    </location>
</feature>
<reference evidence="4" key="1">
    <citation type="submission" date="2023-06" db="EMBL/GenBank/DDBJ databases">
        <title>Genome-scale phylogeny and comparative genomics of the fungal order Sordariales.</title>
        <authorList>
            <consortium name="Lawrence Berkeley National Laboratory"/>
            <person name="Hensen N."/>
            <person name="Bonometti L."/>
            <person name="Westerberg I."/>
            <person name="Brannstrom I.O."/>
            <person name="Guillou S."/>
            <person name="Cros-Aarteil S."/>
            <person name="Calhoun S."/>
            <person name="Haridas S."/>
            <person name="Kuo A."/>
            <person name="Mondo S."/>
            <person name="Pangilinan J."/>
            <person name="Riley R."/>
            <person name="Labutti K."/>
            <person name="Andreopoulos B."/>
            <person name="Lipzen A."/>
            <person name="Chen C."/>
            <person name="Yanf M."/>
            <person name="Daum C."/>
            <person name="Ng V."/>
            <person name="Clum A."/>
            <person name="Steindorff A."/>
            <person name="Ohm R."/>
            <person name="Martin F."/>
            <person name="Silar P."/>
            <person name="Natvig D."/>
            <person name="Lalanne C."/>
            <person name="Gautier V."/>
            <person name="Ament-Velasquez S.L."/>
            <person name="Kruys A."/>
            <person name="Hutchinson M.I."/>
            <person name="Powell A.J."/>
            <person name="Barry K."/>
            <person name="Miller A.N."/>
            <person name="Grigoriev I.V."/>
            <person name="Debuchy R."/>
            <person name="Gladieux P."/>
            <person name="Thoren M.H."/>
            <person name="Johannesson H."/>
        </authorList>
    </citation>
    <scope>NUCLEOTIDE SEQUENCE</scope>
    <source>
        <strain evidence="4">CBS 540.89</strain>
    </source>
</reference>
<feature type="compositionally biased region" description="Low complexity" evidence="2">
    <location>
        <begin position="1680"/>
        <end position="1694"/>
    </location>
</feature>
<feature type="compositionally biased region" description="Low complexity" evidence="2">
    <location>
        <begin position="1778"/>
        <end position="1815"/>
    </location>
</feature>
<keyword evidence="5" id="KW-1185">Reference proteome</keyword>
<feature type="region of interest" description="Disordered" evidence="2">
    <location>
        <begin position="115"/>
        <end position="335"/>
    </location>
</feature>
<proteinExistence type="predicted"/>
<feature type="compositionally biased region" description="Polar residues" evidence="2">
    <location>
        <begin position="1499"/>
        <end position="1515"/>
    </location>
</feature>
<feature type="region of interest" description="Disordered" evidence="2">
    <location>
        <begin position="1656"/>
        <end position="1815"/>
    </location>
</feature>
<feature type="domain" description="Chromo" evidence="3">
    <location>
        <begin position="43"/>
        <end position="124"/>
    </location>
</feature>